<comment type="caution">
    <text evidence="1">The sequence shown here is derived from an EMBL/GenBank/DDBJ whole genome shotgun (WGS) entry which is preliminary data.</text>
</comment>
<protein>
    <submittedName>
        <fullName evidence="1">Uncharacterized protein</fullName>
    </submittedName>
</protein>
<keyword evidence="2" id="KW-1185">Reference proteome</keyword>
<organism evidence="1 2">
    <name type="scientific">Tritonibacter aquimaris</name>
    <dbReference type="NCBI Taxonomy" id="2663379"/>
    <lineage>
        <taxon>Bacteria</taxon>
        <taxon>Pseudomonadati</taxon>
        <taxon>Pseudomonadota</taxon>
        <taxon>Alphaproteobacteria</taxon>
        <taxon>Rhodobacterales</taxon>
        <taxon>Paracoccaceae</taxon>
        <taxon>Tritonibacter</taxon>
    </lineage>
</organism>
<reference evidence="1 2" key="1">
    <citation type="submission" date="2019-10" db="EMBL/GenBank/DDBJ databases">
        <title>Epibacterium sp. nov., isolated from seawater.</title>
        <authorList>
            <person name="Zhang X."/>
            <person name="Li N."/>
        </authorList>
    </citation>
    <scope>NUCLEOTIDE SEQUENCE [LARGE SCALE GENOMIC DNA]</scope>
    <source>
        <strain evidence="1 2">SM1969</strain>
    </source>
</reference>
<gene>
    <name evidence="1" type="ORF">GG681_11005</name>
</gene>
<accession>A0A844AMH0</accession>
<dbReference type="Proteomes" id="UP000436694">
    <property type="component" value="Unassembled WGS sequence"/>
</dbReference>
<dbReference type="AlphaFoldDB" id="A0A844AMH0"/>
<name>A0A844AMH0_9RHOB</name>
<evidence type="ECO:0000313" key="1">
    <source>
        <dbReference type="EMBL" id="MQY43169.1"/>
    </source>
</evidence>
<sequence>MCYPFFMGQQEFLNYLRQLEDSGNFSKTINRIYTNHRGIGELIMLPQCYWDIVDWLEQKGDISFADWVTHCSVNPHEDWSLSHQLMYWIWFDLSNRHRDGLETPAGIVPEAHLLATLPVNDLAPKH</sequence>
<proteinExistence type="predicted"/>
<dbReference type="EMBL" id="WIXK01000005">
    <property type="protein sequence ID" value="MQY43169.1"/>
    <property type="molecule type" value="Genomic_DNA"/>
</dbReference>
<dbReference type="RefSeq" id="WP_153548068.1">
    <property type="nucleotide sequence ID" value="NZ_WIXK01000005.1"/>
</dbReference>
<evidence type="ECO:0000313" key="2">
    <source>
        <dbReference type="Proteomes" id="UP000436694"/>
    </source>
</evidence>